<evidence type="ECO:0000256" key="8">
    <source>
        <dbReference type="PIRSR" id="PIRSR601548-2"/>
    </source>
</evidence>
<organism evidence="15 16">
    <name type="scientific">Daphnia galeata</name>
    <dbReference type="NCBI Taxonomy" id="27404"/>
    <lineage>
        <taxon>Eukaryota</taxon>
        <taxon>Metazoa</taxon>
        <taxon>Ecdysozoa</taxon>
        <taxon>Arthropoda</taxon>
        <taxon>Crustacea</taxon>
        <taxon>Branchiopoda</taxon>
        <taxon>Diplostraca</taxon>
        <taxon>Cladocera</taxon>
        <taxon>Anomopoda</taxon>
        <taxon>Daphniidae</taxon>
        <taxon>Daphnia</taxon>
    </lineage>
</organism>
<dbReference type="GO" id="GO:0004180">
    <property type="term" value="F:carboxypeptidase activity"/>
    <property type="evidence" value="ECO:0007669"/>
    <property type="project" value="UniProtKB-KW"/>
</dbReference>
<evidence type="ECO:0000256" key="11">
    <source>
        <dbReference type="PIRSR" id="PIRSR601548-8"/>
    </source>
</evidence>
<evidence type="ECO:0000256" key="7">
    <source>
        <dbReference type="PIRSR" id="PIRSR601548-11"/>
    </source>
</evidence>
<feature type="binding site" evidence="11">
    <location>
        <position position="375"/>
    </location>
    <ligand>
        <name>Zn(2+)</name>
        <dbReference type="ChEBI" id="CHEBI:29105"/>
        <label>2</label>
        <note>catalytic</note>
    </ligand>
</feature>
<comment type="similarity">
    <text evidence="1 12 13">Belongs to the peptidase M2 family.</text>
</comment>
<evidence type="ECO:0000256" key="14">
    <source>
        <dbReference type="SAM" id="SignalP"/>
    </source>
</evidence>
<dbReference type="GO" id="GO:0046872">
    <property type="term" value="F:metal ion binding"/>
    <property type="evidence" value="ECO:0007669"/>
    <property type="project" value="UniProtKB-KW"/>
</dbReference>
<evidence type="ECO:0000256" key="4">
    <source>
        <dbReference type="ARBA" id="ARBA00023180"/>
    </source>
</evidence>
<dbReference type="EMBL" id="CAKKLH010000325">
    <property type="protein sequence ID" value="CAH0112433.1"/>
    <property type="molecule type" value="Genomic_DNA"/>
</dbReference>
<keyword evidence="9 13" id="KW-0479">Metal-binding</keyword>
<accession>A0A8J2S073</accession>
<keyword evidence="4 6" id="KW-0325">Glycoprotein</keyword>
<reference evidence="15" key="1">
    <citation type="submission" date="2021-11" db="EMBL/GenBank/DDBJ databases">
        <authorList>
            <person name="Schell T."/>
        </authorList>
    </citation>
    <scope>NUCLEOTIDE SEQUENCE</scope>
    <source>
        <strain evidence="15">M5</strain>
    </source>
</reference>
<feature type="glycosylation site" description="N-linked (GlcNAc...) asparagine" evidence="6">
    <location>
        <position position="66"/>
    </location>
</feature>
<evidence type="ECO:0000256" key="13">
    <source>
        <dbReference type="RuleBase" id="RU361144"/>
    </source>
</evidence>
<feature type="binding site" evidence="9">
    <location>
        <position position="403"/>
    </location>
    <ligand>
        <name>Zn(2+)</name>
        <dbReference type="ChEBI" id="CHEBI:29105"/>
        <label>1</label>
        <note>catalytic</note>
    </ligand>
</feature>
<sequence>MGMDHRLALFHLVLLFFVTCQVSPSPRNQQFEDYRNSADKWLSIVNRKLEQAANRHAILSWQIHTNRTAEAVNELSKEERARSKFNAELCEERKRWAVELLSRTQQRMMARLCHGTQLNENQTKTLVETTTRLQAIYSEAVVNVAGHNYTGESEIKDVMAKTRDYSTLLEAWSGWRNAVGPPSKELFHRMIEINNLGVQAAGLHDTSELWKKELGIDNLEKVVDDLYATVRPLYVQLHAFVRGRLSAIDKTGVVHSDRPIPAHVLGNMWAQNWEPLLPLLLPNTAALSGAEEATLVLRKRFSSFNQLVEVAQDFFLSLGFQPLPSSFWTRSQFVRPNDGRKPVCHGSATDFYSKEDVRLMMCGEINEDDFYTLHHEMGHLYYFLAYSHQPFLFRSGASSAFHEAIGDTIIYAAMTTQHRLRLGFLSTNTNNKDQEIVDLLRQALVKIPILPFSLALEKWRWGVMAGQIKPNEYNQVWWKFKLKYQGIVPPIERSEKDFDPASKFHIISNTPYIRYFLSSILQVQIFQALCESSQQGPRFGKPLNQCDIYGSIKAGNRLREMLSLGSSHPWNVALKVLTHEENPKIDAQPLMDYYQPLHKWLVMENRRLNYTVGFH</sequence>
<dbReference type="AlphaFoldDB" id="A0A8J2S073"/>
<keyword evidence="3 10" id="KW-1015">Disulfide bond</keyword>
<feature type="chain" id="PRO_5035311712" description="Angiotensin-converting enzyme" evidence="14">
    <location>
        <begin position="25"/>
        <end position="615"/>
    </location>
</feature>
<keyword evidence="16" id="KW-1185">Reference proteome</keyword>
<feature type="binding site" evidence="8">
    <location>
        <position position="514"/>
    </location>
    <ligand>
        <name>chloride</name>
        <dbReference type="ChEBI" id="CHEBI:17996"/>
        <label>1</label>
    </ligand>
</feature>
<keyword evidence="2 14" id="KW-0732">Signal</keyword>
<dbReference type="PROSITE" id="PS52011">
    <property type="entry name" value="PEPTIDASE_M2"/>
    <property type="match status" value="1"/>
</dbReference>
<evidence type="ECO:0000256" key="5">
    <source>
        <dbReference type="PIRSR" id="PIRSR601548-1"/>
    </source>
</evidence>
<dbReference type="EC" id="3.4.-.-" evidence="13"/>
<dbReference type="PANTHER" id="PTHR10514">
    <property type="entry name" value="ANGIOTENSIN-CONVERTING ENZYME"/>
    <property type="match status" value="1"/>
</dbReference>
<gene>
    <name evidence="15" type="ORF">DGAL_LOCUS16148</name>
</gene>
<keyword evidence="9 13" id="KW-0862">Zinc</keyword>
<proteinExistence type="inferred from homology"/>
<evidence type="ECO:0000313" key="15">
    <source>
        <dbReference type="EMBL" id="CAH0112433.1"/>
    </source>
</evidence>
<dbReference type="InterPro" id="IPR001548">
    <property type="entry name" value="Peptidase_M2"/>
</dbReference>
<dbReference type="OrthoDB" id="10029630at2759"/>
<evidence type="ECO:0000256" key="3">
    <source>
        <dbReference type="ARBA" id="ARBA00023157"/>
    </source>
</evidence>
<dbReference type="GO" id="GO:0005886">
    <property type="term" value="C:plasma membrane"/>
    <property type="evidence" value="ECO:0007669"/>
    <property type="project" value="TreeGrafter"/>
</dbReference>
<evidence type="ECO:0000256" key="9">
    <source>
        <dbReference type="PIRSR" id="PIRSR601548-3"/>
    </source>
</evidence>
<keyword evidence="13" id="KW-0378">Hydrolase</keyword>
<feature type="active site" description="Proton donor 2" evidence="7">
    <location>
        <position position="505"/>
    </location>
</feature>
<comment type="caution">
    <text evidence="12">Lacks conserved residue(s) required for the propagation of feature annotation.</text>
</comment>
<feature type="binding site" evidence="11">
    <location>
        <position position="379"/>
    </location>
    <ligand>
        <name>Zn(2+)</name>
        <dbReference type="ChEBI" id="CHEBI:29105"/>
        <label>2</label>
        <note>catalytic</note>
    </ligand>
</feature>
<dbReference type="PRINTS" id="PR00791">
    <property type="entry name" value="PEPDIPTASEA"/>
</dbReference>
<feature type="binding site" evidence="9">
    <location>
        <position position="375"/>
    </location>
    <ligand>
        <name>Zn(2+)</name>
        <dbReference type="ChEBI" id="CHEBI:29105"/>
        <label>1</label>
        <note>catalytic</note>
    </ligand>
</feature>
<dbReference type="Gene3D" id="1.10.1370.30">
    <property type="match status" value="2"/>
</dbReference>
<feature type="active site" description="Proton donor 1" evidence="5">
    <location>
        <position position="505"/>
    </location>
</feature>
<evidence type="ECO:0000313" key="16">
    <source>
        <dbReference type="Proteomes" id="UP000789390"/>
    </source>
</evidence>
<dbReference type="SUPFAM" id="SSF55486">
    <property type="entry name" value="Metalloproteases ('zincins'), catalytic domain"/>
    <property type="match status" value="1"/>
</dbReference>
<keyword evidence="13" id="KW-0121">Carboxypeptidase</keyword>
<keyword evidence="13" id="KW-0645">Protease</keyword>
<protein>
    <recommendedName>
        <fullName evidence="13">Angiotensin-converting enzyme</fullName>
        <ecNumber evidence="13">3.4.-.-</ecNumber>
    </recommendedName>
</protein>
<feature type="binding site" evidence="11">
    <location>
        <position position="403"/>
    </location>
    <ligand>
        <name>Zn(2+)</name>
        <dbReference type="ChEBI" id="CHEBI:29105"/>
        <label>2</label>
        <note>catalytic</note>
    </ligand>
</feature>
<keyword evidence="13" id="KW-0482">Metalloprotease</keyword>
<feature type="disulfide bond" evidence="10">
    <location>
        <begin position="530"/>
        <end position="546"/>
    </location>
</feature>
<comment type="caution">
    <text evidence="15">The sequence shown here is derived from an EMBL/GenBank/DDBJ whole genome shotgun (WGS) entry which is preliminary data.</text>
</comment>
<dbReference type="GO" id="GO:0006508">
    <property type="term" value="P:proteolysis"/>
    <property type="evidence" value="ECO:0007669"/>
    <property type="project" value="UniProtKB-KW"/>
</dbReference>
<comment type="cofactor">
    <cofactor evidence="13">
        <name>Zn(2+)</name>
        <dbReference type="ChEBI" id="CHEBI:29105"/>
    </cofactor>
    <text evidence="13">Binds 1 zinc ion per subunit.</text>
</comment>
<evidence type="ECO:0000256" key="6">
    <source>
        <dbReference type="PIRSR" id="PIRSR601548-10"/>
    </source>
</evidence>
<name>A0A8J2S073_9CRUS</name>
<dbReference type="GO" id="GO:0008237">
    <property type="term" value="F:metallopeptidase activity"/>
    <property type="evidence" value="ECO:0007669"/>
    <property type="project" value="UniProtKB-KW"/>
</dbReference>
<feature type="active site" description="Proton acceptor 2" evidence="7">
    <location>
        <position position="376"/>
    </location>
</feature>
<dbReference type="CDD" id="cd06461">
    <property type="entry name" value="M2_ACE"/>
    <property type="match status" value="1"/>
</dbReference>
<feature type="active site" description="Proton acceptor 1" evidence="5">
    <location>
        <position position="376"/>
    </location>
</feature>
<feature type="signal peptide" evidence="14">
    <location>
        <begin position="1"/>
        <end position="24"/>
    </location>
</feature>
<evidence type="ECO:0000256" key="1">
    <source>
        <dbReference type="ARBA" id="ARBA00008139"/>
    </source>
</evidence>
<feature type="binding site" evidence="9">
    <location>
        <position position="379"/>
    </location>
    <ligand>
        <name>Zn(2+)</name>
        <dbReference type="ChEBI" id="CHEBI:29105"/>
        <label>1</label>
        <note>catalytic</note>
    </ligand>
</feature>
<dbReference type="Proteomes" id="UP000789390">
    <property type="component" value="Unassembled WGS sequence"/>
</dbReference>
<evidence type="ECO:0000256" key="10">
    <source>
        <dbReference type="PIRSR" id="PIRSR601548-4"/>
    </source>
</evidence>
<evidence type="ECO:0000256" key="12">
    <source>
        <dbReference type="PROSITE-ProRule" id="PRU01355"/>
    </source>
</evidence>
<dbReference type="PANTHER" id="PTHR10514:SF45">
    <property type="entry name" value="ANGIOTENSIN-CONVERTING ENZYME"/>
    <property type="match status" value="1"/>
</dbReference>
<feature type="disulfide bond" evidence="10 12">
    <location>
        <begin position="344"/>
        <end position="362"/>
    </location>
</feature>
<dbReference type="Pfam" id="PF01401">
    <property type="entry name" value="Peptidase_M2"/>
    <property type="match status" value="1"/>
</dbReference>
<dbReference type="GO" id="GO:0008241">
    <property type="term" value="F:peptidyl-dipeptidase activity"/>
    <property type="evidence" value="ECO:0007669"/>
    <property type="project" value="InterPro"/>
</dbReference>
<evidence type="ECO:0000256" key="2">
    <source>
        <dbReference type="ARBA" id="ARBA00022729"/>
    </source>
</evidence>